<dbReference type="GO" id="GO:0004733">
    <property type="term" value="F:pyridoxamine phosphate oxidase activity"/>
    <property type="evidence" value="ECO:0007669"/>
    <property type="project" value="UniProtKB-EC"/>
</dbReference>
<comment type="subunit">
    <text evidence="8">Homodimer.</text>
</comment>
<evidence type="ECO:0000256" key="16">
    <source>
        <dbReference type="ARBA" id="ARBA00023002"/>
    </source>
</evidence>
<dbReference type="GO" id="GO:0005737">
    <property type="term" value="C:cytoplasm"/>
    <property type="evidence" value="ECO:0007669"/>
    <property type="project" value="UniProtKB-ARBA"/>
</dbReference>
<evidence type="ECO:0000256" key="5">
    <source>
        <dbReference type="ARBA" id="ARBA00005037"/>
    </source>
</evidence>
<proteinExistence type="inferred from homology"/>
<dbReference type="GO" id="GO:0015031">
    <property type="term" value="P:protein transport"/>
    <property type="evidence" value="ECO:0007669"/>
    <property type="project" value="UniProtKB-KW"/>
</dbReference>
<dbReference type="Gene3D" id="2.30.110.10">
    <property type="entry name" value="Electron Transport, Fmn-binding Protein, Chain A"/>
    <property type="match status" value="1"/>
</dbReference>
<comment type="subcellular location">
    <subcellularLocation>
        <location evidence="3">Membrane</location>
        <topology evidence="3">Single-pass type IV membrane protein</topology>
    </subcellularLocation>
</comment>
<evidence type="ECO:0000256" key="8">
    <source>
        <dbReference type="ARBA" id="ARBA00011738"/>
    </source>
</evidence>
<keyword evidence="18" id="KW-0664">Pyridoxine biosynthesis</keyword>
<dbReference type="PANTHER" id="PTHR10851:SF0">
    <property type="entry name" value="PYRIDOXINE-5'-PHOSPHATE OXIDASE"/>
    <property type="match status" value="1"/>
</dbReference>
<dbReference type="PROSITE" id="PS01064">
    <property type="entry name" value="PYRIDOX_OXIDASE"/>
    <property type="match status" value="1"/>
</dbReference>
<protein>
    <recommendedName>
        <fullName evidence="9">pyridoxal 5'-phosphate synthase</fullName>
        <ecNumber evidence="9">1.4.3.5</ecNumber>
    </recommendedName>
</protein>
<dbReference type="AlphaFoldDB" id="A0A1J1IDL2"/>
<comment type="similarity">
    <text evidence="6">Belongs to the VTI1 family.</text>
</comment>
<dbReference type="GO" id="GO:0016020">
    <property type="term" value="C:membrane"/>
    <property type="evidence" value="ECO:0007669"/>
    <property type="project" value="UniProtKB-SubCell"/>
</dbReference>
<dbReference type="Pfam" id="PF01243">
    <property type="entry name" value="PNPOx_N"/>
    <property type="match status" value="1"/>
</dbReference>
<dbReference type="SUPFAM" id="SSF58038">
    <property type="entry name" value="SNARE fusion complex"/>
    <property type="match status" value="1"/>
</dbReference>
<keyword evidence="11" id="KW-0285">Flavoprotein</keyword>
<evidence type="ECO:0000313" key="22">
    <source>
        <dbReference type="EMBL" id="CRK98304.1"/>
    </source>
</evidence>
<dbReference type="CDD" id="cd15890">
    <property type="entry name" value="SNARE_Vti1b"/>
    <property type="match status" value="1"/>
</dbReference>
<evidence type="ECO:0000256" key="15">
    <source>
        <dbReference type="ARBA" id="ARBA00022989"/>
    </source>
</evidence>
<accession>A0A1J1IDL2</accession>
<dbReference type="Pfam" id="PF10590">
    <property type="entry name" value="PNP_phzG_C"/>
    <property type="match status" value="1"/>
</dbReference>
<evidence type="ECO:0000259" key="20">
    <source>
        <dbReference type="Pfam" id="PF01243"/>
    </source>
</evidence>
<evidence type="ECO:0000256" key="6">
    <source>
        <dbReference type="ARBA" id="ARBA00006108"/>
    </source>
</evidence>
<evidence type="ECO:0000256" key="10">
    <source>
        <dbReference type="ARBA" id="ARBA00022448"/>
    </source>
</evidence>
<keyword evidence="14" id="KW-0653">Protein transport</keyword>
<comment type="pathway">
    <text evidence="4">Cofactor metabolism; pyridoxal 5'-phosphate salvage; pyridoxal 5'-phosphate from pyridoxamine 5'-phosphate: step 1/1.</text>
</comment>
<keyword evidence="15" id="KW-1133">Transmembrane helix</keyword>
<dbReference type="Proteomes" id="UP000183832">
    <property type="component" value="Unassembled WGS sequence"/>
</dbReference>
<evidence type="ECO:0000313" key="23">
    <source>
        <dbReference type="Proteomes" id="UP000183832"/>
    </source>
</evidence>
<dbReference type="InterPro" id="IPR011576">
    <property type="entry name" value="Pyridox_Oxase_N"/>
</dbReference>
<comment type="cofactor">
    <cofactor evidence="1">
        <name>FMN</name>
        <dbReference type="ChEBI" id="CHEBI:58210"/>
    </cofactor>
</comment>
<feature type="domain" description="Pyridoxine 5'-phosphate oxidase dimerisation C-terminal" evidence="21">
    <location>
        <begin position="276"/>
        <end position="328"/>
    </location>
</feature>
<evidence type="ECO:0000256" key="9">
    <source>
        <dbReference type="ARBA" id="ARBA00012801"/>
    </source>
</evidence>
<keyword evidence="17" id="KW-0175">Coiled coil</keyword>
<evidence type="ECO:0000256" key="14">
    <source>
        <dbReference type="ARBA" id="ARBA00022927"/>
    </source>
</evidence>
<evidence type="ECO:0000259" key="21">
    <source>
        <dbReference type="Pfam" id="PF10590"/>
    </source>
</evidence>
<comment type="pathway">
    <text evidence="5">Cofactor metabolism; pyridoxal 5'-phosphate salvage; pyridoxal 5'-phosphate from pyridoxine 5'-phosphate: step 1/1.</text>
</comment>
<keyword evidence="10" id="KW-0813">Transport</keyword>
<keyword evidence="16" id="KW-0560">Oxidoreductase</keyword>
<sequence length="328" mass="38002">MSNYDWDAHNRRTVLEGRQILERTSASIARSNQIAIESENTGTEILSELDTQREALIRTSERLDNANDGLFESRKILSFLNNFYLQLLMLKQFQIIRRMSSVDIASLRIKYKEKRDIFREESIDKKDPIDLFGKWLNEATKTEEILEPNAMCLATVSKDGFPSNRYVLLKSADQRGFTFFTNYASRKADDMEVNPNVAVAFYWLPLRRSVRIEGSVTKISHEESKSYFHSRPRASQIGALASPQSQLIPSREHIDIIEEEIKQKVGDSGVVPMPNWGGYLITPRAIEFWQGQTNRLHDRIRFRKSDEEVNDKLVHRGENGWVYERLAP</sequence>
<evidence type="ECO:0000256" key="12">
    <source>
        <dbReference type="ARBA" id="ARBA00022643"/>
    </source>
</evidence>
<evidence type="ECO:0000256" key="2">
    <source>
        <dbReference type="ARBA" id="ARBA00003691"/>
    </source>
</evidence>
<dbReference type="Pfam" id="PF12352">
    <property type="entry name" value="V-SNARE_C"/>
    <property type="match status" value="1"/>
</dbReference>
<dbReference type="FunFam" id="1.20.5.110:FF:000002">
    <property type="entry name" value="Vesicle transport through interaction with t-SNAREsB"/>
    <property type="match status" value="1"/>
</dbReference>
<dbReference type="GO" id="GO:0010181">
    <property type="term" value="F:FMN binding"/>
    <property type="evidence" value="ECO:0007669"/>
    <property type="project" value="InterPro"/>
</dbReference>
<keyword evidence="12" id="KW-0288">FMN</keyword>
<dbReference type="InterPro" id="IPR000659">
    <property type="entry name" value="Pyridox_Oxase"/>
</dbReference>
<evidence type="ECO:0000256" key="17">
    <source>
        <dbReference type="ARBA" id="ARBA00023054"/>
    </source>
</evidence>
<dbReference type="NCBIfam" id="TIGR00558">
    <property type="entry name" value="pdxH"/>
    <property type="match status" value="1"/>
</dbReference>
<dbReference type="HAMAP" id="MF_01629">
    <property type="entry name" value="PdxH"/>
    <property type="match status" value="1"/>
</dbReference>
<dbReference type="EC" id="1.4.3.5" evidence="9"/>
<dbReference type="NCBIfam" id="NF004231">
    <property type="entry name" value="PRK05679.1"/>
    <property type="match status" value="1"/>
</dbReference>
<comment type="function">
    <text evidence="2">Catalyzes the oxidation of either pyridoxine 5'-phosphate (PNP) or pyridoxamine 5'-phosphate (PMP) into pyridoxal 5'-phosphate (PLP).</text>
</comment>
<evidence type="ECO:0000256" key="13">
    <source>
        <dbReference type="ARBA" id="ARBA00022692"/>
    </source>
</evidence>
<evidence type="ECO:0000256" key="3">
    <source>
        <dbReference type="ARBA" id="ARBA00004211"/>
    </source>
</evidence>
<evidence type="ECO:0000256" key="7">
    <source>
        <dbReference type="ARBA" id="ARBA00007301"/>
    </source>
</evidence>
<evidence type="ECO:0000256" key="11">
    <source>
        <dbReference type="ARBA" id="ARBA00022630"/>
    </source>
</evidence>
<dbReference type="OrthoDB" id="303614at2759"/>
<evidence type="ECO:0000256" key="18">
    <source>
        <dbReference type="ARBA" id="ARBA00023096"/>
    </source>
</evidence>
<feature type="domain" description="Pyridoxamine 5'-phosphate oxidase N-terminal" evidence="20">
    <location>
        <begin position="143"/>
        <end position="262"/>
    </location>
</feature>
<dbReference type="Gene3D" id="1.20.5.110">
    <property type="match status" value="1"/>
</dbReference>
<dbReference type="PANTHER" id="PTHR10851">
    <property type="entry name" value="PYRIDOXINE-5-PHOSPHATE OXIDASE"/>
    <property type="match status" value="1"/>
</dbReference>
<keyword evidence="13" id="KW-0812">Transmembrane</keyword>
<comment type="similarity">
    <text evidence="7">Belongs to the pyridoxamine 5'-phosphate oxidase family.</text>
</comment>
<dbReference type="UniPathway" id="UPA01068">
    <property type="reaction ID" value="UER00304"/>
</dbReference>
<dbReference type="STRING" id="568069.A0A1J1IDL2"/>
<evidence type="ECO:0000256" key="1">
    <source>
        <dbReference type="ARBA" id="ARBA00001917"/>
    </source>
</evidence>
<dbReference type="FunFam" id="2.30.110.10:FF:000005">
    <property type="entry name" value="NAD(P)H-hydrate epimerase"/>
    <property type="match status" value="1"/>
</dbReference>
<keyword evidence="23" id="KW-1185">Reference proteome</keyword>
<gene>
    <name evidence="22" type="ORF">CLUMA_CG011666</name>
</gene>
<keyword evidence="19" id="KW-0472">Membrane</keyword>
<reference evidence="22 23" key="1">
    <citation type="submission" date="2015-04" db="EMBL/GenBank/DDBJ databases">
        <authorList>
            <person name="Syromyatnikov M.Y."/>
            <person name="Popov V.N."/>
        </authorList>
    </citation>
    <scope>NUCLEOTIDE SEQUENCE [LARGE SCALE GENOMIC DNA]</scope>
</reference>
<evidence type="ECO:0000256" key="4">
    <source>
        <dbReference type="ARBA" id="ARBA00004738"/>
    </source>
</evidence>
<dbReference type="InterPro" id="IPR019740">
    <property type="entry name" value="Pyridox_Oxase_CS"/>
</dbReference>
<evidence type="ECO:0000256" key="19">
    <source>
        <dbReference type="ARBA" id="ARBA00023136"/>
    </source>
</evidence>
<organism evidence="22 23">
    <name type="scientific">Clunio marinus</name>
    <dbReference type="NCBI Taxonomy" id="568069"/>
    <lineage>
        <taxon>Eukaryota</taxon>
        <taxon>Metazoa</taxon>
        <taxon>Ecdysozoa</taxon>
        <taxon>Arthropoda</taxon>
        <taxon>Hexapoda</taxon>
        <taxon>Insecta</taxon>
        <taxon>Pterygota</taxon>
        <taxon>Neoptera</taxon>
        <taxon>Endopterygota</taxon>
        <taxon>Diptera</taxon>
        <taxon>Nematocera</taxon>
        <taxon>Chironomoidea</taxon>
        <taxon>Chironomidae</taxon>
        <taxon>Clunio</taxon>
    </lineage>
</organism>
<dbReference type="GO" id="GO:0008615">
    <property type="term" value="P:pyridoxine biosynthetic process"/>
    <property type="evidence" value="ECO:0007669"/>
    <property type="project" value="UniProtKB-KW"/>
</dbReference>
<dbReference type="SUPFAM" id="SSF50475">
    <property type="entry name" value="FMN-binding split barrel"/>
    <property type="match status" value="1"/>
</dbReference>
<dbReference type="EMBL" id="CVRI01000047">
    <property type="protein sequence ID" value="CRK98304.1"/>
    <property type="molecule type" value="Genomic_DNA"/>
</dbReference>
<dbReference type="InterPro" id="IPR012349">
    <property type="entry name" value="Split_barrel_FMN-bd"/>
</dbReference>
<dbReference type="InterPro" id="IPR019576">
    <property type="entry name" value="Pyridoxamine_oxidase_dimer_C"/>
</dbReference>
<name>A0A1J1IDL2_9DIPT</name>